<dbReference type="PROSITE" id="PS51910">
    <property type="entry name" value="GH18_2"/>
    <property type="match status" value="1"/>
</dbReference>
<organism evidence="13 14">
    <name type="scientific">Babjeviella inositovora NRRL Y-12698</name>
    <dbReference type="NCBI Taxonomy" id="984486"/>
    <lineage>
        <taxon>Eukaryota</taxon>
        <taxon>Fungi</taxon>
        <taxon>Dikarya</taxon>
        <taxon>Ascomycota</taxon>
        <taxon>Saccharomycotina</taxon>
        <taxon>Pichiomycetes</taxon>
        <taxon>Serinales incertae sedis</taxon>
        <taxon>Babjeviella</taxon>
    </lineage>
</organism>
<keyword evidence="8" id="KW-0624">Polysaccharide degradation</keyword>
<reference evidence="14" key="1">
    <citation type="submission" date="2016-05" db="EMBL/GenBank/DDBJ databases">
        <title>Comparative genomics of biotechnologically important yeasts.</title>
        <authorList>
            <consortium name="DOE Joint Genome Institute"/>
            <person name="Riley R."/>
            <person name="Haridas S."/>
            <person name="Wolfe K.H."/>
            <person name="Lopes M.R."/>
            <person name="Hittinger C.T."/>
            <person name="Goker M."/>
            <person name="Salamov A."/>
            <person name="Wisecaver J."/>
            <person name="Long T.M."/>
            <person name="Aerts A.L."/>
            <person name="Barry K."/>
            <person name="Choi C."/>
            <person name="Clum A."/>
            <person name="Coughlan A.Y."/>
            <person name="Deshpande S."/>
            <person name="Douglass A.P."/>
            <person name="Hanson S.J."/>
            <person name="Klenk H.-P."/>
            <person name="Labutti K."/>
            <person name="Lapidus A."/>
            <person name="Lindquist E."/>
            <person name="Lipzen A."/>
            <person name="Meier-Kolthoff J.P."/>
            <person name="Ohm R.A."/>
            <person name="Otillar R.P."/>
            <person name="Pangilinan J."/>
            <person name="Peng Y."/>
            <person name="Rokas A."/>
            <person name="Rosa C.A."/>
            <person name="Scheuner C."/>
            <person name="Sibirny A.A."/>
            <person name="Slot J.C."/>
            <person name="Stielow J.B."/>
            <person name="Sun H."/>
            <person name="Kurtzman C.P."/>
            <person name="Blackwell M."/>
            <person name="Grigoriev I.V."/>
            <person name="Jeffries T.W."/>
        </authorList>
    </citation>
    <scope>NUCLEOTIDE SEQUENCE [LARGE SCALE GENOMIC DNA]</scope>
    <source>
        <strain evidence="14">NRRL Y-12698</strain>
    </source>
</reference>
<keyword evidence="6" id="KW-0119">Carbohydrate metabolism</keyword>
<dbReference type="EC" id="3.2.1.14" evidence="2"/>
<gene>
    <name evidence="13" type="ORF">BABINDRAFT_160078</name>
</gene>
<evidence type="ECO:0000256" key="5">
    <source>
        <dbReference type="ARBA" id="ARBA00023024"/>
    </source>
</evidence>
<proteinExistence type="inferred from homology"/>
<dbReference type="PANTHER" id="PTHR45708:SF49">
    <property type="entry name" value="ENDOCHITINASE"/>
    <property type="match status" value="1"/>
</dbReference>
<comment type="catalytic activity">
    <reaction evidence="1">
        <text>Random endo-hydrolysis of N-acetyl-beta-D-glucosaminide (1-&gt;4)-beta-linkages in chitin and chitodextrins.</text>
        <dbReference type="EC" id="3.2.1.14"/>
    </reaction>
</comment>
<evidence type="ECO:0000256" key="9">
    <source>
        <dbReference type="RuleBase" id="RU000489"/>
    </source>
</evidence>
<dbReference type="AlphaFoldDB" id="A0A1E3QXT7"/>
<evidence type="ECO:0000256" key="11">
    <source>
        <dbReference type="SAM" id="SignalP"/>
    </source>
</evidence>
<name>A0A1E3QXT7_9ASCO</name>
<evidence type="ECO:0000256" key="6">
    <source>
        <dbReference type="ARBA" id="ARBA00023277"/>
    </source>
</evidence>
<dbReference type="OrthoDB" id="6020543at2759"/>
<comment type="similarity">
    <text evidence="10">Belongs to the glycosyl hydrolase 18 family.</text>
</comment>
<evidence type="ECO:0000313" key="13">
    <source>
        <dbReference type="EMBL" id="ODQ81847.1"/>
    </source>
</evidence>
<dbReference type="InterPro" id="IPR050542">
    <property type="entry name" value="Glycosyl_Hydrlase18_Chitinase"/>
</dbReference>
<keyword evidence="14" id="KW-1185">Reference proteome</keyword>
<evidence type="ECO:0000256" key="4">
    <source>
        <dbReference type="ARBA" id="ARBA00022801"/>
    </source>
</evidence>
<evidence type="ECO:0000259" key="12">
    <source>
        <dbReference type="PROSITE" id="PS51910"/>
    </source>
</evidence>
<dbReference type="InterPro" id="IPR045321">
    <property type="entry name" value="Cts1-like"/>
</dbReference>
<keyword evidence="7 9" id="KW-0326">Glycosidase</keyword>
<dbReference type="Gene3D" id="3.20.20.80">
    <property type="entry name" value="Glycosidases"/>
    <property type="match status" value="1"/>
</dbReference>
<evidence type="ECO:0000256" key="10">
    <source>
        <dbReference type="RuleBase" id="RU004453"/>
    </source>
</evidence>
<evidence type="ECO:0000256" key="3">
    <source>
        <dbReference type="ARBA" id="ARBA00022669"/>
    </source>
</evidence>
<dbReference type="GO" id="GO:0000272">
    <property type="term" value="P:polysaccharide catabolic process"/>
    <property type="evidence" value="ECO:0007669"/>
    <property type="project" value="UniProtKB-KW"/>
</dbReference>
<evidence type="ECO:0000256" key="2">
    <source>
        <dbReference type="ARBA" id="ARBA00012729"/>
    </source>
</evidence>
<evidence type="ECO:0000256" key="7">
    <source>
        <dbReference type="ARBA" id="ARBA00023295"/>
    </source>
</evidence>
<dbReference type="InterPro" id="IPR017853">
    <property type="entry name" value="GH"/>
</dbReference>
<dbReference type="GO" id="GO:0005576">
    <property type="term" value="C:extracellular region"/>
    <property type="evidence" value="ECO:0007669"/>
    <property type="project" value="TreeGrafter"/>
</dbReference>
<dbReference type="PROSITE" id="PS01095">
    <property type="entry name" value="GH18_1"/>
    <property type="match status" value="1"/>
</dbReference>
<dbReference type="Pfam" id="PF00704">
    <property type="entry name" value="Glyco_hydro_18"/>
    <property type="match status" value="1"/>
</dbReference>
<keyword evidence="11" id="KW-0732">Signal</keyword>
<dbReference type="GeneID" id="30145897"/>
<dbReference type="GO" id="GO:0006032">
    <property type="term" value="P:chitin catabolic process"/>
    <property type="evidence" value="ECO:0007669"/>
    <property type="project" value="UniProtKB-KW"/>
</dbReference>
<evidence type="ECO:0000256" key="1">
    <source>
        <dbReference type="ARBA" id="ARBA00000822"/>
    </source>
</evidence>
<dbReference type="SUPFAM" id="SSF51445">
    <property type="entry name" value="(Trans)glycosidases"/>
    <property type="match status" value="1"/>
</dbReference>
<feature type="signal peptide" evidence="11">
    <location>
        <begin position="1"/>
        <end position="22"/>
    </location>
</feature>
<protein>
    <recommendedName>
        <fullName evidence="2">chitinase</fullName>
        <ecNumber evidence="2">3.2.1.14</ecNumber>
    </recommendedName>
</protein>
<dbReference type="EMBL" id="KV454427">
    <property type="protein sequence ID" value="ODQ81847.1"/>
    <property type="molecule type" value="Genomic_DNA"/>
</dbReference>
<dbReference type="Proteomes" id="UP000094336">
    <property type="component" value="Unassembled WGS sequence"/>
</dbReference>
<keyword evidence="5" id="KW-0146">Chitin degradation</keyword>
<dbReference type="CDD" id="cd02877">
    <property type="entry name" value="GH18_hevamine_XipI_class_III"/>
    <property type="match status" value="1"/>
</dbReference>
<feature type="chain" id="PRO_5009134449" description="chitinase" evidence="11">
    <location>
        <begin position="23"/>
        <end position="379"/>
    </location>
</feature>
<dbReference type="RefSeq" id="XP_018987175.1">
    <property type="nucleotide sequence ID" value="XM_019128044.1"/>
</dbReference>
<keyword evidence="3" id="KW-0147">Chitin-binding</keyword>
<sequence length="379" mass="40333">MLSLIKLLSASLALPLIQAVSAFDASSNSNVAVYWGQNSAGTQGRLRTYCDDNSIDIFLLSFLNDFPATPLGLNFANACGNTFPDGLLNCDQIAEDITYCQSKGKKVLLSLGGQAGTYGFTSDAQATAFAATLWNTFGEGTASERPFGTAVVDGFDLDIENKNPTGYTALVDALRTTYFPKGTKQYYISAAPQCPYPDASLSDVLANAYIDFVFVQFYNNYCSLAGTLFNWNTWANYAASVSPNKNVKIYVGLAGSSSAAGSGYVDVATVRSTVNSIGSSSAFGGVLIWDASQAQANNNFAASMKSILLANAKPSSTVTYKSAQITSNPGKDVTSIATFTTVNPDPSYFTSTNSDGHAVVYHYNTIYQTTWSTVYVTEA</sequence>
<feature type="domain" description="GH18" evidence="12">
    <location>
        <begin position="29"/>
        <end position="311"/>
    </location>
</feature>
<dbReference type="InterPro" id="IPR001579">
    <property type="entry name" value="Glyco_hydro_18_chit_AS"/>
</dbReference>
<dbReference type="STRING" id="984486.A0A1E3QXT7"/>
<evidence type="ECO:0000313" key="14">
    <source>
        <dbReference type="Proteomes" id="UP000094336"/>
    </source>
</evidence>
<dbReference type="PANTHER" id="PTHR45708">
    <property type="entry name" value="ENDOCHITINASE"/>
    <property type="match status" value="1"/>
</dbReference>
<dbReference type="GO" id="GO:0008061">
    <property type="term" value="F:chitin binding"/>
    <property type="evidence" value="ECO:0007669"/>
    <property type="project" value="UniProtKB-KW"/>
</dbReference>
<dbReference type="InterPro" id="IPR001223">
    <property type="entry name" value="Glyco_hydro18_cat"/>
</dbReference>
<evidence type="ECO:0000256" key="8">
    <source>
        <dbReference type="ARBA" id="ARBA00023326"/>
    </source>
</evidence>
<dbReference type="GO" id="GO:0008843">
    <property type="term" value="F:endochitinase activity"/>
    <property type="evidence" value="ECO:0007669"/>
    <property type="project" value="UniProtKB-EC"/>
</dbReference>
<keyword evidence="4 9" id="KW-0378">Hydrolase</keyword>
<accession>A0A1E3QXT7</accession>